<feature type="region of interest" description="Disordered" evidence="1">
    <location>
        <begin position="796"/>
        <end position="845"/>
    </location>
</feature>
<proteinExistence type="predicted"/>
<dbReference type="AlphaFoldDB" id="A0AAD0LB17"/>
<dbReference type="PANTHER" id="PTHR32305:SF15">
    <property type="entry name" value="PROTEIN RHSA-RELATED"/>
    <property type="match status" value="1"/>
</dbReference>
<evidence type="ECO:0000256" key="1">
    <source>
        <dbReference type="SAM" id="MobiDB-lite"/>
    </source>
</evidence>
<dbReference type="InterPro" id="IPR022385">
    <property type="entry name" value="Rhs_assc_core"/>
</dbReference>
<feature type="compositionally biased region" description="Low complexity" evidence="1">
    <location>
        <begin position="923"/>
        <end position="941"/>
    </location>
</feature>
<gene>
    <name evidence="2" type="ORF">C1S65_18345</name>
</gene>
<dbReference type="Gene3D" id="2.180.10.10">
    <property type="entry name" value="RHS repeat-associated core"/>
    <property type="match status" value="1"/>
</dbReference>
<feature type="region of interest" description="Disordered" evidence="1">
    <location>
        <begin position="894"/>
        <end position="960"/>
    </location>
</feature>
<accession>A0AAD0LB17</accession>
<organism evidence="2 3">
    <name type="scientific">Pseudomonas putida</name>
    <name type="common">Arthrobacter siderocapsulatus</name>
    <dbReference type="NCBI Taxonomy" id="303"/>
    <lineage>
        <taxon>Bacteria</taxon>
        <taxon>Pseudomonadati</taxon>
        <taxon>Pseudomonadota</taxon>
        <taxon>Gammaproteobacteria</taxon>
        <taxon>Pseudomonadales</taxon>
        <taxon>Pseudomonadaceae</taxon>
        <taxon>Pseudomonas</taxon>
    </lineage>
</organism>
<sequence>MPAIKAARYHAETPDVTVLSGAAGAMVTLRLLRSPQDGADIPAAKLLRNRIHADALTRTVRQFGARALQVSAGSTTLADATTVASLGGRQLKLHTTDGDTSLSLDDATGRPLWTCNAQGTHHTHTYETPEQGGRKSAVFEQPAAGIARMRERLVYAPATAADRQRNLAGATLKHFDNAGLTHTALLSLTSKPLETRQQLLQPQAEQPDWAGSSEGDLEENILITVNRYNAVGDVLVRTNAAGVTSSKTLDVSGAVRQIHLRQGAKEAVALAAVTRRADGMVTAQTSGNGVVDLYGYSPTSQRLIQHRTQRPIDHALGYLLISDLHYGYDPAGNILALDDQGADPQWHDNQQSDGLREYAYDTLYRLVEASGRERSPVGAYWSSSFGTSDRQGGMVWTPYSERYEYDDGDNLITLSHNGGAGQRTQHLRVSTQSNRAMPEGHGLAPDNDFLPGGLQKQLIDGRALAWLADHQLGQVSLVKRANGAADDIEQYRYANGGTRRRKISTVRMANAIQTTLTTYLDDCEVRLRTLEGQPRALKHVVISEVEETRWIENRLSTEVHLRYGFSDHLGSSAGETDEVGNIVSREEYAPYGETVGLDEQAAEVGGLTQRTSRHAGKELDASGLYYYGWRYYQTGLGRWLSADPGRLIDGPNLYRTNRNNPLRFRDATGMSPAETVMTIAIEIFAIWLLLLNIATLITNNQPLYYQVKDAERNGTSLTAPLWKHWREPGGRLHAASSGLRVLNILNAITLMFLGWLSPDDSSARYLTMFGAITSVGTQNLAQYRVFMKQRTAEQIRRAQLESEEAPPFRNDAQSPDNQNSAGGENFVHQYAPSRPHSPRLGEQRPDTHDAIERVALPAPSAHTNAGEDFSAPQHLAINIDDPDTNDTQQVPTLARTHSTSSEENTLNLETLFPDTSDDDSNSSRRSSLSSNSSTLSSNSSTVRKNMGEPKRRKSINKVPR</sequence>
<protein>
    <recommendedName>
        <fullName evidence="4">RHS repeat-associated core domain-containing protein</fullName>
    </recommendedName>
</protein>
<evidence type="ECO:0000313" key="3">
    <source>
        <dbReference type="Proteomes" id="UP000251617"/>
    </source>
</evidence>
<evidence type="ECO:0000313" key="2">
    <source>
        <dbReference type="EMBL" id="AXA25975.1"/>
    </source>
</evidence>
<feature type="compositionally biased region" description="Polar residues" evidence="1">
    <location>
        <begin position="811"/>
        <end position="822"/>
    </location>
</feature>
<feature type="compositionally biased region" description="Polar residues" evidence="1">
    <location>
        <begin position="894"/>
        <end position="908"/>
    </location>
</feature>
<dbReference type="PANTHER" id="PTHR32305">
    <property type="match status" value="1"/>
</dbReference>
<reference evidence="2 3" key="1">
    <citation type="submission" date="2018-06" db="EMBL/GenBank/DDBJ databases">
        <title>The genome of Pseudomonas putida NX-1, a lignin degrader.</title>
        <authorList>
            <person name="Xu Z."/>
        </authorList>
    </citation>
    <scope>NUCLEOTIDE SEQUENCE [LARGE SCALE GENOMIC DNA]</scope>
    <source>
        <strain evidence="2 3">NX-1</strain>
    </source>
</reference>
<dbReference type="EMBL" id="CP030750">
    <property type="protein sequence ID" value="AXA25975.1"/>
    <property type="molecule type" value="Genomic_DNA"/>
</dbReference>
<dbReference type="Proteomes" id="UP000251617">
    <property type="component" value="Chromosome"/>
</dbReference>
<name>A0AAD0LB17_PSEPU</name>
<evidence type="ECO:0008006" key="4">
    <source>
        <dbReference type="Google" id="ProtNLM"/>
    </source>
</evidence>
<dbReference type="RefSeq" id="WP_112898838.1">
    <property type="nucleotide sequence ID" value="NZ_CP030750.1"/>
</dbReference>
<dbReference type="NCBIfam" id="TIGR03696">
    <property type="entry name" value="Rhs_assc_core"/>
    <property type="match status" value="1"/>
</dbReference>
<dbReference type="InterPro" id="IPR050708">
    <property type="entry name" value="T6SS_VgrG/RHS"/>
</dbReference>
<feature type="compositionally biased region" description="Basic residues" evidence="1">
    <location>
        <begin position="950"/>
        <end position="960"/>
    </location>
</feature>